<dbReference type="EMBL" id="KQ483546">
    <property type="protein sequence ID" value="KYP46792.1"/>
    <property type="molecule type" value="Genomic_DNA"/>
</dbReference>
<dbReference type="InterPro" id="IPR039537">
    <property type="entry name" value="Retrotran_Ty1/copia-like"/>
</dbReference>
<organism evidence="2 3">
    <name type="scientific">Cajanus cajan</name>
    <name type="common">Pigeon pea</name>
    <name type="synonym">Cajanus indicus</name>
    <dbReference type="NCBI Taxonomy" id="3821"/>
    <lineage>
        <taxon>Eukaryota</taxon>
        <taxon>Viridiplantae</taxon>
        <taxon>Streptophyta</taxon>
        <taxon>Embryophyta</taxon>
        <taxon>Tracheophyta</taxon>
        <taxon>Spermatophyta</taxon>
        <taxon>Magnoliopsida</taxon>
        <taxon>eudicotyledons</taxon>
        <taxon>Gunneridae</taxon>
        <taxon>Pentapetalae</taxon>
        <taxon>rosids</taxon>
        <taxon>fabids</taxon>
        <taxon>Fabales</taxon>
        <taxon>Fabaceae</taxon>
        <taxon>Papilionoideae</taxon>
        <taxon>50 kb inversion clade</taxon>
        <taxon>NPAAA clade</taxon>
        <taxon>indigoferoid/millettioid clade</taxon>
        <taxon>Phaseoleae</taxon>
        <taxon>Cajanus</taxon>
    </lineage>
</organism>
<dbReference type="SUPFAM" id="SSF53098">
    <property type="entry name" value="Ribonuclease H-like"/>
    <property type="match status" value="1"/>
</dbReference>
<gene>
    <name evidence="2" type="ORF">KK1_031564</name>
</gene>
<dbReference type="Pfam" id="PF00665">
    <property type="entry name" value="rve"/>
    <property type="match status" value="1"/>
</dbReference>
<dbReference type="Gramene" id="C.cajan_29997.t">
    <property type="protein sequence ID" value="C.cajan_29997.t.cds1"/>
    <property type="gene ID" value="C.cajan_29997"/>
</dbReference>
<reference evidence="2" key="1">
    <citation type="journal article" date="2012" name="Nat. Biotechnol.">
        <title>Draft genome sequence of pigeonpea (Cajanus cajan), an orphan legume crop of resource-poor farmers.</title>
        <authorList>
            <person name="Varshney R.K."/>
            <person name="Chen W."/>
            <person name="Li Y."/>
            <person name="Bharti A.K."/>
            <person name="Saxena R.K."/>
            <person name="Schlueter J.A."/>
            <person name="Donoghue M.T."/>
            <person name="Azam S."/>
            <person name="Fan G."/>
            <person name="Whaley A.M."/>
            <person name="Farmer A.D."/>
            <person name="Sheridan J."/>
            <person name="Iwata A."/>
            <person name="Tuteja R."/>
            <person name="Penmetsa R.V."/>
            <person name="Wu W."/>
            <person name="Upadhyaya H.D."/>
            <person name="Yang S.P."/>
            <person name="Shah T."/>
            <person name="Saxena K.B."/>
            <person name="Michael T."/>
            <person name="McCombie W.R."/>
            <person name="Yang B."/>
            <person name="Zhang G."/>
            <person name="Yang H."/>
            <person name="Wang J."/>
            <person name="Spillane C."/>
            <person name="Cook D.R."/>
            <person name="May G.D."/>
            <person name="Xu X."/>
            <person name="Jackson S.A."/>
        </authorList>
    </citation>
    <scope>NUCLEOTIDE SEQUENCE [LARGE SCALE GENOMIC DNA]</scope>
</reference>
<protein>
    <submittedName>
        <fullName evidence="2">Retrovirus-related Pol polyprotein from transposon TNT 1-94</fullName>
    </submittedName>
</protein>
<name>A0A151RW67_CAJCA</name>
<evidence type="ECO:0000259" key="1">
    <source>
        <dbReference type="PROSITE" id="PS50994"/>
    </source>
</evidence>
<feature type="non-terminal residue" evidence="2">
    <location>
        <position position="1"/>
    </location>
</feature>
<feature type="domain" description="Integrase catalytic" evidence="1">
    <location>
        <begin position="106"/>
        <end position="224"/>
    </location>
</feature>
<dbReference type="AlphaFoldDB" id="A0A151RW67"/>
<evidence type="ECO:0000313" key="3">
    <source>
        <dbReference type="Proteomes" id="UP000075243"/>
    </source>
</evidence>
<dbReference type="PROSITE" id="PS50994">
    <property type="entry name" value="INTEGRASE"/>
    <property type="match status" value="1"/>
</dbReference>
<dbReference type="InterPro" id="IPR036397">
    <property type="entry name" value="RNaseH_sf"/>
</dbReference>
<dbReference type="InterPro" id="IPR012337">
    <property type="entry name" value="RNaseH-like_sf"/>
</dbReference>
<dbReference type="InterPro" id="IPR001584">
    <property type="entry name" value="Integrase_cat-core"/>
</dbReference>
<dbReference type="PANTHER" id="PTHR42648:SF26">
    <property type="entry name" value="INTEGRASE CATALYTIC DOMAIN-CONTAINING PROTEIN"/>
    <property type="match status" value="1"/>
</dbReference>
<sequence length="224" mass="26249">TNVVTIEFFPSHFKVKDLTTMEILLRGRNEDHLYKLPNHKSVTTIHHVFKSSPIHLWHHRLGHPNNCVFHCDLKTNNLPFVSLNKKCTDYLQNKSHKLCFHKSSLSSNKPLELVYSDVWGPTSIQSINGHFYYVIFIDHFSKYVLLYPLKHKLDVYTIFLVFKSLVENQLNTKIKTIYSDNLVEYIKLRLFLQQNGISHLTTPPYTPKHNGLSERKHCHLVETA</sequence>
<accession>A0A151RW67</accession>
<dbReference type="GO" id="GO:0003676">
    <property type="term" value="F:nucleic acid binding"/>
    <property type="evidence" value="ECO:0007669"/>
    <property type="project" value="InterPro"/>
</dbReference>
<dbReference type="Proteomes" id="UP000075243">
    <property type="component" value="Unassembled WGS sequence"/>
</dbReference>
<evidence type="ECO:0000313" key="2">
    <source>
        <dbReference type="EMBL" id="KYP46792.1"/>
    </source>
</evidence>
<keyword evidence="3" id="KW-1185">Reference proteome</keyword>
<dbReference type="GO" id="GO:0015074">
    <property type="term" value="P:DNA integration"/>
    <property type="evidence" value="ECO:0007669"/>
    <property type="project" value="InterPro"/>
</dbReference>
<proteinExistence type="predicted"/>
<dbReference type="Gene3D" id="3.30.420.10">
    <property type="entry name" value="Ribonuclease H-like superfamily/Ribonuclease H"/>
    <property type="match status" value="1"/>
</dbReference>
<dbReference type="PANTHER" id="PTHR42648">
    <property type="entry name" value="TRANSPOSASE, PUTATIVE-RELATED"/>
    <property type="match status" value="1"/>
</dbReference>